<reference evidence="1" key="1">
    <citation type="submission" date="2023-04" db="EMBL/GenBank/DDBJ databases">
        <title>A chromosome-level genome assembly of the parasitoid wasp Eretmocerus hayati.</title>
        <authorList>
            <person name="Zhong Y."/>
            <person name="Liu S."/>
            <person name="Liu Y."/>
        </authorList>
    </citation>
    <scope>NUCLEOTIDE SEQUENCE</scope>
    <source>
        <strain evidence="1">ZJU_SS_LIU_2023</strain>
    </source>
</reference>
<keyword evidence="2" id="KW-1185">Reference proteome</keyword>
<comment type="caution">
    <text evidence="1">The sequence shown here is derived from an EMBL/GenBank/DDBJ whole genome shotgun (WGS) entry which is preliminary data.</text>
</comment>
<dbReference type="EMBL" id="CM056742">
    <property type="protein sequence ID" value="KAJ8680590.1"/>
    <property type="molecule type" value="Genomic_DNA"/>
</dbReference>
<name>A0ACC2PAE8_9HYME</name>
<accession>A0ACC2PAE8</accession>
<evidence type="ECO:0000313" key="1">
    <source>
        <dbReference type="EMBL" id="KAJ8680590.1"/>
    </source>
</evidence>
<gene>
    <name evidence="1" type="ORF">QAD02_016377</name>
</gene>
<sequence length="777" mass="87308">MCARLLSCPLCSQPNFVNLDSLRAGLVSVATRPLSCPVCDDVLIGIDKLTIHLFGHTIDGSGSSRENNSSDGQLSFDCVASGLVRSARNQIQDTDLNPYVPVQDNRRLRVSRNVADEMTQNATLEPGQIILPQNIRTQNAPSSSSLANEVEPMDQTTRDQTHVRKIEGSEITAQDDDVIILNERSDRLNNQIDTQTRDRLAALIKDAQITTPPSHQISDQTRVENSNQNSETIDDPRTTSSQILSSAKELTERCNICGCHFADQSILVLHKQLVHSIPDRTSSLESLLKNYPCHLCTKSFKMRGSLMVHMRVAHPSCNPSVSKGKAQSKVENQVKQKPEVIVSRKPRVGYECPICGNFYLNEHLYTQHVRAHDSKQWECDVCSKSFTTKHFLKKHKRLHSGETPYKCDVCDKTFTFQQSFHKHRLYHKDDKPHACSTCGRSFKELSTLHNHERIHTGEKPFACETCGKCFRQRVSYLVHRRIHTGVMPYNCSSCGKSFRYKVSQRTHKCPNQSPGATELNGGISTQKLLDIQTNADEDIIPLNNDIGKEQMITAKENQYVLVLDDEGNHVLKRQIDIENSSKEDGSSSANCTNIEPRTKNDDLIETVWNQLGDDNSDHDTNDLNPYRHLGKNTDLWNQSSINKEDSQNSEDSISKHFNIRELNDEFCNSLWSQPLSNQSPSKHQSDNVNDLFSMIMSPGESSPSSEMRHLSLSSPVNNLNNSENIDVLSPFNNNLNPVQVDCNNVGEISVEENVNLSTLRTINEDSLKDLLYSIGDG</sequence>
<protein>
    <submittedName>
        <fullName evidence="1">Uncharacterized protein</fullName>
    </submittedName>
</protein>
<evidence type="ECO:0000313" key="2">
    <source>
        <dbReference type="Proteomes" id="UP001239111"/>
    </source>
</evidence>
<dbReference type="Proteomes" id="UP001239111">
    <property type="component" value="Chromosome 2"/>
</dbReference>
<organism evidence="1 2">
    <name type="scientific">Eretmocerus hayati</name>
    <dbReference type="NCBI Taxonomy" id="131215"/>
    <lineage>
        <taxon>Eukaryota</taxon>
        <taxon>Metazoa</taxon>
        <taxon>Ecdysozoa</taxon>
        <taxon>Arthropoda</taxon>
        <taxon>Hexapoda</taxon>
        <taxon>Insecta</taxon>
        <taxon>Pterygota</taxon>
        <taxon>Neoptera</taxon>
        <taxon>Endopterygota</taxon>
        <taxon>Hymenoptera</taxon>
        <taxon>Apocrita</taxon>
        <taxon>Proctotrupomorpha</taxon>
        <taxon>Chalcidoidea</taxon>
        <taxon>Aphelinidae</taxon>
        <taxon>Aphelininae</taxon>
        <taxon>Eretmocerus</taxon>
    </lineage>
</organism>
<proteinExistence type="predicted"/>